<dbReference type="Pfam" id="PF05305">
    <property type="entry name" value="DUF732"/>
    <property type="match status" value="1"/>
</dbReference>
<dbReference type="PROSITE" id="PS51257">
    <property type="entry name" value="PROKAR_LIPOPROTEIN"/>
    <property type="match status" value="1"/>
</dbReference>
<name>A0ABQ3Y9D2_9ACTN</name>
<feature type="chain" id="PRO_5045045396" description="DUF732 domain-containing protein" evidence="1">
    <location>
        <begin position="32"/>
        <end position="132"/>
    </location>
</feature>
<evidence type="ECO:0000259" key="2">
    <source>
        <dbReference type="Pfam" id="PF05305"/>
    </source>
</evidence>
<protein>
    <recommendedName>
        <fullName evidence="2">DUF732 domain-containing protein</fullName>
    </recommendedName>
</protein>
<keyword evidence="1" id="KW-0732">Signal</keyword>
<sequence length="132" mass="13349">MSRPLVALAGAVALAAALGACSSGDAPPAAAPETVVISVPPEVVTSAPPAEGKAPSVRPTDFSDFVASVQRDLPEVAVDRRDEEVAALGERTCAGLRSGKKSATVVNEIRAQGVPDPQARQLLALARVTACP</sequence>
<keyword evidence="4" id="KW-1185">Reference proteome</keyword>
<reference evidence="3 4" key="1">
    <citation type="submission" date="2021-01" db="EMBL/GenBank/DDBJ databases">
        <title>Whole genome shotgun sequence of Actinoplanes deccanensis NBRC 13994.</title>
        <authorList>
            <person name="Komaki H."/>
            <person name="Tamura T."/>
        </authorList>
    </citation>
    <scope>NUCLEOTIDE SEQUENCE [LARGE SCALE GENOMIC DNA]</scope>
    <source>
        <strain evidence="3 4">NBRC 13994</strain>
    </source>
</reference>
<accession>A0ABQ3Y9D2</accession>
<evidence type="ECO:0000256" key="1">
    <source>
        <dbReference type="SAM" id="SignalP"/>
    </source>
</evidence>
<proteinExistence type="predicted"/>
<feature type="signal peptide" evidence="1">
    <location>
        <begin position="1"/>
        <end position="31"/>
    </location>
</feature>
<comment type="caution">
    <text evidence="3">The sequence shown here is derived from an EMBL/GenBank/DDBJ whole genome shotgun (WGS) entry which is preliminary data.</text>
</comment>
<dbReference type="InterPro" id="IPR007969">
    <property type="entry name" value="DUF732"/>
</dbReference>
<evidence type="ECO:0000313" key="3">
    <source>
        <dbReference type="EMBL" id="GID76625.1"/>
    </source>
</evidence>
<evidence type="ECO:0000313" key="4">
    <source>
        <dbReference type="Proteomes" id="UP000609879"/>
    </source>
</evidence>
<organism evidence="3 4">
    <name type="scientific">Paractinoplanes deccanensis</name>
    <dbReference type="NCBI Taxonomy" id="113561"/>
    <lineage>
        <taxon>Bacteria</taxon>
        <taxon>Bacillati</taxon>
        <taxon>Actinomycetota</taxon>
        <taxon>Actinomycetes</taxon>
        <taxon>Micromonosporales</taxon>
        <taxon>Micromonosporaceae</taxon>
        <taxon>Paractinoplanes</taxon>
    </lineage>
</organism>
<dbReference type="Proteomes" id="UP000609879">
    <property type="component" value="Unassembled WGS sequence"/>
</dbReference>
<dbReference type="EMBL" id="BOMI01000105">
    <property type="protein sequence ID" value="GID76625.1"/>
    <property type="molecule type" value="Genomic_DNA"/>
</dbReference>
<gene>
    <name evidence="3" type="ORF">Ade02nite_52660</name>
</gene>
<feature type="domain" description="DUF732" evidence="2">
    <location>
        <begin position="81"/>
        <end position="132"/>
    </location>
</feature>